<dbReference type="InterPro" id="IPR007922">
    <property type="entry name" value="DciA-like"/>
</dbReference>
<dbReference type="Proteomes" id="UP000192042">
    <property type="component" value="Chromosome I"/>
</dbReference>
<evidence type="ECO:0008006" key="3">
    <source>
        <dbReference type="Google" id="ProtNLM"/>
    </source>
</evidence>
<accession>A0A1W1I2D5</accession>
<dbReference type="AlphaFoldDB" id="A0A1W1I2D5"/>
<evidence type="ECO:0000313" key="2">
    <source>
        <dbReference type="Proteomes" id="UP000192042"/>
    </source>
</evidence>
<keyword evidence="2" id="KW-1185">Reference proteome</keyword>
<dbReference type="KEGG" id="nja:NSJP_1008"/>
<proteinExistence type="predicted"/>
<dbReference type="STRING" id="1325564.NSJP_1008"/>
<evidence type="ECO:0000313" key="1">
    <source>
        <dbReference type="EMBL" id="SLM47180.1"/>
    </source>
</evidence>
<dbReference type="EMBL" id="LT828648">
    <property type="protein sequence ID" value="SLM47180.1"/>
    <property type="molecule type" value="Genomic_DNA"/>
</dbReference>
<dbReference type="Pfam" id="PF05258">
    <property type="entry name" value="DciA"/>
    <property type="match status" value="1"/>
</dbReference>
<reference evidence="1 2" key="1">
    <citation type="submission" date="2017-03" db="EMBL/GenBank/DDBJ databases">
        <authorList>
            <person name="Afonso C.L."/>
            <person name="Miller P.J."/>
            <person name="Scott M.A."/>
            <person name="Spackman E."/>
            <person name="Goraichik I."/>
            <person name="Dimitrov K.M."/>
            <person name="Suarez D.L."/>
            <person name="Swayne D.E."/>
        </authorList>
    </citation>
    <scope>NUCLEOTIDE SEQUENCE [LARGE SCALE GENOMIC DNA]</scope>
    <source>
        <strain evidence="1">Genome sequencing of Nitrospira japonica strain NJ11</strain>
    </source>
</reference>
<sequence length="155" mass="17011">MRGPGPVDSFGTILSGLAKRLGLESRLLELRVQREWGRIVGEPIASHTWPDQIRFKKLYLIVRSSVWMQQLTFLKPALLAKLQQVDGSITDLSLRVGEIPSSRSAVDATSSTNPLPTTEAALIEATAHAAAVQDEDLRQRLTRVMADALSRAGPR</sequence>
<protein>
    <recommendedName>
        <fullName evidence="3">DUF721 domain-containing protein</fullName>
    </recommendedName>
</protein>
<gene>
    <name evidence="1" type="ORF">NSJP_1008</name>
</gene>
<name>A0A1W1I2D5_9BACT</name>
<dbReference type="RefSeq" id="WP_080885756.1">
    <property type="nucleotide sequence ID" value="NZ_LT828648.1"/>
</dbReference>
<dbReference type="PANTHER" id="PTHR36456">
    <property type="entry name" value="UPF0232 PROTEIN SCO3875"/>
    <property type="match status" value="1"/>
</dbReference>
<organism evidence="1 2">
    <name type="scientific">Nitrospira japonica</name>
    <dbReference type="NCBI Taxonomy" id="1325564"/>
    <lineage>
        <taxon>Bacteria</taxon>
        <taxon>Pseudomonadati</taxon>
        <taxon>Nitrospirota</taxon>
        <taxon>Nitrospiria</taxon>
        <taxon>Nitrospirales</taxon>
        <taxon>Nitrospiraceae</taxon>
        <taxon>Nitrospira</taxon>
    </lineage>
</organism>
<dbReference type="PANTHER" id="PTHR36456:SF1">
    <property type="entry name" value="UPF0232 PROTEIN SCO3875"/>
    <property type="match status" value="1"/>
</dbReference>
<dbReference type="OrthoDB" id="9814233at2"/>